<evidence type="ECO:0000313" key="3">
    <source>
        <dbReference type="EMBL" id="EST46221.1"/>
    </source>
</evidence>
<gene>
    <name evidence="3" type="ORF">SS50377_13817</name>
    <name evidence="4" type="ORF">SS50377_23484</name>
</gene>
<dbReference type="InterPro" id="IPR000727">
    <property type="entry name" value="T_SNARE_dom"/>
</dbReference>
<organism evidence="3">
    <name type="scientific">Spironucleus salmonicida</name>
    <dbReference type="NCBI Taxonomy" id="348837"/>
    <lineage>
        <taxon>Eukaryota</taxon>
        <taxon>Metamonada</taxon>
        <taxon>Diplomonadida</taxon>
        <taxon>Hexamitidae</taxon>
        <taxon>Hexamitinae</taxon>
        <taxon>Spironucleus</taxon>
    </lineage>
</organism>
<dbReference type="Proteomes" id="UP000018208">
    <property type="component" value="Unassembled WGS sequence"/>
</dbReference>
<evidence type="ECO:0000313" key="4">
    <source>
        <dbReference type="EMBL" id="KAH0573550.1"/>
    </source>
</evidence>
<reference evidence="4" key="2">
    <citation type="submission" date="2020-12" db="EMBL/GenBank/DDBJ databases">
        <title>New Spironucleus salmonicida genome in near-complete chromosomes.</title>
        <authorList>
            <person name="Xu F."/>
            <person name="Kurt Z."/>
            <person name="Jimenez-Gonzalez A."/>
            <person name="Astvaldsson A."/>
            <person name="Andersson J.O."/>
            <person name="Svard S.G."/>
        </authorList>
    </citation>
    <scope>NUCLEOTIDE SEQUENCE</scope>
    <source>
        <strain evidence="4">ATCC 50377</strain>
    </source>
</reference>
<protein>
    <recommendedName>
        <fullName evidence="2">t-SNARE coiled-coil homology domain-containing protein</fullName>
    </recommendedName>
</protein>
<keyword evidence="1" id="KW-0812">Transmembrane</keyword>
<dbReference type="Gene3D" id="1.20.5.110">
    <property type="match status" value="1"/>
</dbReference>
<dbReference type="EMBL" id="KI546083">
    <property type="protein sequence ID" value="EST46221.1"/>
    <property type="molecule type" value="Genomic_DNA"/>
</dbReference>
<dbReference type="EMBL" id="AUWU02000004">
    <property type="protein sequence ID" value="KAH0573550.1"/>
    <property type="molecule type" value="Genomic_DNA"/>
</dbReference>
<dbReference type="AlphaFoldDB" id="V6LRA7"/>
<dbReference type="SUPFAM" id="SSF58038">
    <property type="entry name" value="SNARE fusion complex"/>
    <property type="match status" value="1"/>
</dbReference>
<sequence length="221" mass="25409">MDITSLFIENLQNVSLQLTENNINSVYNNLLVSVQKAQYIQQLGQQDLLQQINQFSSLITQSSNIVSKHVKTLSYIQQKVFKQQKLLILPLISNLQEQIQKITSINHYEPQVQLQSQQETVEISTTALQLQEKPSQNMYQINNILRQIQNTQKITNAAIQSQGESLWRVGDNLDTAEKFLDRANGKFQSALKNVKGYWKILLIVFLFVFIYVIGKALVKKL</sequence>
<evidence type="ECO:0000313" key="5">
    <source>
        <dbReference type="Proteomes" id="UP000018208"/>
    </source>
</evidence>
<keyword evidence="1" id="KW-1133">Transmembrane helix</keyword>
<name>V6LRA7_9EUKA</name>
<keyword evidence="1" id="KW-0472">Membrane</keyword>
<evidence type="ECO:0000256" key="1">
    <source>
        <dbReference type="SAM" id="Phobius"/>
    </source>
</evidence>
<dbReference type="PROSITE" id="PS50192">
    <property type="entry name" value="T_SNARE"/>
    <property type="match status" value="1"/>
</dbReference>
<accession>V6LRA7</accession>
<keyword evidence="5" id="KW-1185">Reference proteome</keyword>
<feature type="transmembrane region" description="Helical" evidence="1">
    <location>
        <begin position="196"/>
        <end position="218"/>
    </location>
</feature>
<feature type="domain" description="T-SNARE coiled-coil homology" evidence="2">
    <location>
        <begin position="128"/>
        <end position="190"/>
    </location>
</feature>
<dbReference type="VEuPathDB" id="GiardiaDB:SS50377_23484"/>
<reference evidence="3 4" key="1">
    <citation type="journal article" date="2014" name="PLoS Genet.">
        <title>The Genome of Spironucleus salmonicida Highlights a Fish Pathogen Adapted to Fluctuating Environments.</title>
        <authorList>
            <person name="Xu F."/>
            <person name="Jerlstrom-Hultqvist J."/>
            <person name="Einarsson E."/>
            <person name="Astvaldsson A."/>
            <person name="Svard S.G."/>
            <person name="Andersson J.O."/>
        </authorList>
    </citation>
    <scope>NUCLEOTIDE SEQUENCE</scope>
    <source>
        <strain evidence="4">ATCC 50377</strain>
    </source>
</reference>
<evidence type="ECO:0000259" key="2">
    <source>
        <dbReference type="PROSITE" id="PS50192"/>
    </source>
</evidence>
<proteinExistence type="predicted"/>